<dbReference type="STRING" id="351605.Gura_1497"/>
<proteinExistence type="predicted"/>
<reference evidence="7 8" key="1">
    <citation type="submission" date="2007-05" db="EMBL/GenBank/DDBJ databases">
        <title>Complete sequence of Geobacter uraniireducens Rf4.</title>
        <authorList>
            <consortium name="US DOE Joint Genome Institute"/>
            <person name="Copeland A."/>
            <person name="Lucas S."/>
            <person name="Lapidus A."/>
            <person name="Barry K."/>
            <person name="Detter J.C."/>
            <person name="Glavina del Rio T."/>
            <person name="Hammon N."/>
            <person name="Israni S."/>
            <person name="Dalin E."/>
            <person name="Tice H."/>
            <person name="Pitluck S."/>
            <person name="Chertkov O."/>
            <person name="Brettin T."/>
            <person name="Bruce D."/>
            <person name="Han C."/>
            <person name="Schmutz J."/>
            <person name="Larimer F."/>
            <person name="Land M."/>
            <person name="Hauser L."/>
            <person name="Kyrpides N."/>
            <person name="Mikhailova N."/>
            <person name="Shelobolina E."/>
            <person name="Aklujkar M."/>
            <person name="Lovley D."/>
            <person name="Richardson P."/>
        </authorList>
    </citation>
    <scope>NUCLEOTIDE SEQUENCE [LARGE SCALE GENOMIC DNA]</scope>
    <source>
        <strain evidence="7 8">Rf4</strain>
    </source>
</reference>
<keyword evidence="3" id="KW-0328">Glycosyltransferase</keyword>
<comment type="subcellular location">
    <subcellularLocation>
        <location evidence="1">Cell membrane</location>
    </subcellularLocation>
</comment>
<evidence type="ECO:0000256" key="4">
    <source>
        <dbReference type="ARBA" id="ARBA00022679"/>
    </source>
</evidence>
<dbReference type="GO" id="GO:0016757">
    <property type="term" value="F:glycosyltransferase activity"/>
    <property type="evidence" value="ECO:0007669"/>
    <property type="project" value="UniProtKB-KW"/>
</dbReference>
<dbReference type="PANTHER" id="PTHR43646">
    <property type="entry name" value="GLYCOSYLTRANSFERASE"/>
    <property type="match status" value="1"/>
</dbReference>
<dbReference type="CAZy" id="GT2">
    <property type="family name" value="Glycosyltransferase Family 2"/>
</dbReference>
<dbReference type="InterPro" id="IPR001173">
    <property type="entry name" value="Glyco_trans_2-like"/>
</dbReference>
<dbReference type="Proteomes" id="UP000006695">
    <property type="component" value="Chromosome"/>
</dbReference>
<keyword evidence="8" id="KW-1185">Reference proteome</keyword>
<dbReference type="AlphaFoldDB" id="A5GE41"/>
<dbReference type="CDD" id="cd00761">
    <property type="entry name" value="Glyco_tranf_GTA_type"/>
    <property type="match status" value="1"/>
</dbReference>
<name>A5GE41_GEOUR</name>
<dbReference type="EMBL" id="CP000698">
    <property type="protein sequence ID" value="ABQ25696.1"/>
    <property type="molecule type" value="Genomic_DNA"/>
</dbReference>
<protein>
    <recommendedName>
        <fullName evidence="6">Glycosyltransferase 2-like domain-containing protein</fullName>
    </recommendedName>
</protein>
<dbReference type="HOGENOM" id="CLU_048229_0_0_7"/>
<gene>
    <name evidence="7" type="ordered locus">Gura_1497</name>
</gene>
<dbReference type="KEGG" id="gur:Gura_1497"/>
<evidence type="ECO:0000256" key="5">
    <source>
        <dbReference type="ARBA" id="ARBA00023136"/>
    </source>
</evidence>
<dbReference type="Gene3D" id="3.90.550.10">
    <property type="entry name" value="Spore Coat Polysaccharide Biosynthesis Protein SpsA, Chain A"/>
    <property type="match status" value="1"/>
</dbReference>
<dbReference type="GO" id="GO:0005886">
    <property type="term" value="C:plasma membrane"/>
    <property type="evidence" value="ECO:0007669"/>
    <property type="project" value="UniProtKB-SubCell"/>
</dbReference>
<evidence type="ECO:0000256" key="3">
    <source>
        <dbReference type="ARBA" id="ARBA00022676"/>
    </source>
</evidence>
<keyword evidence="2" id="KW-1003">Cell membrane</keyword>
<organism evidence="7 8">
    <name type="scientific">Geotalea uraniireducens (strain Rf4)</name>
    <name type="common">Geobacter uraniireducens</name>
    <dbReference type="NCBI Taxonomy" id="351605"/>
    <lineage>
        <taxon>Bacteria</taxon>
        <taxon>Pseudomonadati</taxon>
        <taxon>Thermodesulfobacteriota</taxon>
        <taxon>Desulfuromonadia</taxon>
        <taxon>Geobacterales</taxon>
        <taxon>Geobacteraceae</taxon>
        <taxon>Geotalea</taxon>
    </lineage>
</organism>
<evidence type="ECO:0000256" key="2">
    <source>
        <dbReference type="ARBA" id="ARBA00022475"/>
    </source>
</evidence>
<evidence type="ECO:0000259" key="6">
    <source>
        <dbReference type="Pfam" id="PF13632"/>
    </source>
</evidence>
<dbReference type="SUPFAM" id="SSF53448">
    <property type="entry name" value="Nucleotide-diphospho-sugar transferases"/>
    <property type="match status" value="1"/>
</dbReference>
<evidence type="ECO:0000313" key="7">
    <source>
        <dbReference type="EMBL" id="ABQ25696.1"/>
    </source>
</evidence>
<evidence type="ECO:0000256" key="1">
    <source>
        <dbReference type="ARBA" id="ARBA00004236"/>
    </source>
</evidence>
<dbReference type="PANTHER" id="PTHR43646:SF2">
    <property type="entry name" value="GLYCOSYLTRANSFERASE 2-LIKE DOMAIN-CONTAINING PROTEIN"/>
    <property type="match status" value="1"/>
</dbReference>
<feature type="domain" description="Glycosyltransferase 2-like" evidence="6">
    <location>
        <begin position="158"/>
        <end position="266"/>
    </location>
</feature>
<evidence type="ECO:0000313" key="8">
    <source>
        <dbReference type="Proteomes" id="UP000006695"/>
    </source>
</evidence>
<keyword evidence="4" id="KW-0808">Transferase</keyword>
<sequence length="435" mass="47784">MICRPPCSLPTDSPMIPANISQYLIKRAISAPWKIAVPVHRTFAGAVLIPALAESSRLFTTLRSLAENPPERLDRFLVMVVVNHRADASRQDKTDNNVTLKRLAVTDPALAKMHLAWVDAASPGLEMPIKGGGVGLARKIGADLALPCLDYHAADPLLVYLDADTLVRPDYLPALVHHFETSRAGGAVIPFRHQAGSSTEEQQAIDHYELFLRGYVLGLELAGSPYAFHTVGSAMACRASAYARMGGMNSRAAGEDFYFLQQLHRTSGVAQVRGTVVYPSARASHRVPFGTGRSISRVLAGDDDAIRFYRPECFLVLKDWLEMVMHNTGLDGVELLTGSAEISPQLAGYLESIGFAAAWEKLRVNNKNDRATMTAFHGWFDGLRTMKLIHHLSATDYPRCKAEETMPALLQRAGEQPAEGIKEELEILQRMQTNL</sequence>
<dbReference type="InterPro" id="IPR029044">
    <property type="entry name" value="Nucleotide-diphossugar_trans"/>
</dbReference>
<keyword evidence="5" id="KW-0472">Membrane</keyword>
<dbReference type="Pfam" id="PF13632">
    <property type="entry name" value="Glyco_trans_2_3"/>
    <property type="match status" value="1"/>
</dbReference>
<accession>A5GE41</accession>